<evidence type="ECO:0000256" key="1">
    <source>
        <dbReference type="SAM" id="Phobius"/>
    </source>
</evidence>
<dbReference type="RefSeq" id="WP_129601787.1">
    <property type="nucleotide sequence ID" value="NZ_SBLB01000003.1"/>
</dbReference>
<evidence type="ECO:0000313" key="2">
    <source>
        <dbReference type="EMBL" id="RYC69597.1"/>
    </source>
</evidence>
<name>A0A4Q2UJD9_9BACT</name>
<evidence type="ECO:0000313" key="3">
    <source>
        <dbReference type="Proteomes" id="UP000290407"/>
    </source>
</evidence>
<dbReference type="EMBL" id="SBLB01000003">
    <property type="protein sequence ID" value="RYC69597.1"/>
    <property type="molecule type" value="Genomic_DNA"/>
</dbReference>
<keyword evidence="3" id="KW-1185">Reference proteome</keyword>
<organism evidence="2 3">
    <name type="scientific">Spirosoma sordidisoli</name>
    <dbReference type="NCBI Taxonomy" id="2502893"/>
    <lineage>
        <taxon>Bacteria</taxon>
        <taxon>Pseudomonadati</taxon>
        <taxon>Bacteroidota</taxon>
        <taxon>Cytophagia</taxon>
        <taxon>Cytophagales</taxon>
        <taxon>Cytophagaceae</taxon>
        <taxon>Spirosoma</taxon>
    </lineage>
</organism>
<dbReference type="Proteomes" id="UP000290407">
    <property type="component" value="Unassembled WGS sequence"/>
</dbReference>
<keyword evidence="1" id="KW-0812">Transmembrane</keyword>
<gene>
    <name evidence="2" type="ORF">EQG79_13420</name>
</gene>
<feature type="transmembrane region" description="Helical" evidence="1">
    <location>
        <begin position="74"/>
        <end position="96"/>
    </location>
</feature>
<feature type="transmembrane region" description="Helical" evidence="1">
    <location>
        <begin position="12"/>
        <end position="33"/>
    </location>
</feature>
<protein>
    <submittedName>
        <fullName evidence="2">Uncharacterized protein</fullName>
    </submittedName>
</protein>
<reference evidence="2 3" key="1">
    <citation type="submission" date="2019-01" db="EMBL/GenBank/DDBJ databases">
        <title>Spirosoma flava sp. nov., a propanil-degrading bacterium isolated from herbicide-contaminated soil.</title>
        <authorList>
            <person name="Zhang L."/>
            <person name="Jiang J.-D."/>
        </authorList>
    </citation>
    <scope>NUCLEOTIDE SEQUENCE [LARGE SCALE GENOMIC DNA]</scope>
    <source>
        <strain evidence="2 3">TY50</strain>
    </source>
</reference>
<accession>A0A4Q2UJD9</accession>
<proteinExistence type="predicted"/>
<keyword evidence="1" id="KW-1133">Transmembrane helix</keyword>
<sequence>MHDLASVAKIVFQSAASLLLLVLAFWVIDFIFFEVLVAGFLYVAAYNTLLAFATAVLFYRLLWRYYVRASEMAFTYALSGFTYGPLLSGVGVWGLLFNLFYMVHRIWTMQDSYDTWIVLYSVLFSVAAGLLTVSMISDPE</sequence>
<dbReference type="AlphaFoldDB" id="A0A4Q2UJD9"/>
<keyword evidence="1" id="KW-0472">Membrane</keyword>
<feature type="transmembrane region" description="Helical" evidence="1">
    <location>
        <begin position="39"/>
        <end position="62"/>
    </location>
</feature>
<feature type="transmembrane region" description="Helical" evidence="1">
    <location>
        <begin position="116"/>
        <end position="136"/>
    </location>
</feature>
<comment type="caution">
    <text evidence="2">The sequence shown here is derived from an EMBL/GenBank/DDBJ whole genome shotgun (WGS) entry which is preliminary data.</text>
</comment>